<keyword evidence="3 7" id="KW-0813">Transport</keyword>
<comment type="subcellular location">
    <subcellularLocation>
        <location evidence="7">Cytoplasm</location>
    </subcellularLocation>
    <subcellularLocation>
        <location evidence="7">Nucleus</location>
    </subcellularLocation>
</comment>
<evidence type="ECO:0000256" key="2">
    <source>
        <dbReference type="ARBA" id="ARBA00017035"/>
    </source>
</evidence>
<evidence type="ECO:0000256" key="5">
    <source>
        <dbReference type="ARBA" id="ARBA00022927"/>
    </source>
</evidence>
<keyword evidence="6 7" id="KW-0539">Nucleus</keyword>
<dbReference type="Pfam" id="PF04981">
    <property type="entry name" value="NMD3"/>
    <property type="match status" value="1"/>
</dbReference>
<evidence type="ECO:0000256" key="6">
    <source>
        <dbReference type="ARBA" id="ARBA00023242"/>
    </source>
</evidence>
<dbReference type="InterPro" id="IPR039768">
    <property type="entry name" value="Nmd3"/>
</dbReference>
<evidence type="ECO:0000313" key="12">
    <source>
        <dbReference type="EMBL" id="PVU98321.1"/>
    </source>
</evidence>
<evidence type="ECO:0000256" key="4">
    <source>
        <dbReference type="ARBA" id="ARBA00022490"/>
    </source>
</evidence>
<dbReference type="InterPro" id="IPR048899">
    <property type="entry name" value="NMD_SH3"/>
</dbReference>
<keyword evidence="13" id="KW-1185">Reference proteome</keyword>
<gene>
    <name evidence="12" type="ORF">BB559_001668</name>
</gene>
<feature type="domain" description="60S ribosomal export protein NMD3 OB-fold" evidence="10">
    <location>
        <begin position="310"/>
        <end position="395"/>
    </location>
</feature>
<dbReference type="GO" id="GO:0000055">
    <property type="term" value="P:ribosomal large subunit export from nucleus"/>
    <property type="evidence" value="ECO:0007669"/>
    <property type="project" value="TreeGrafter"/>
</dbReference>
<reference evidence="12 13" key="1">
    <citation type="journal article" date="2018" name="MBio">
        <title>Comparative Genomics Reveals the Core Gene Toolbox for the Fungus-Insect Symbiosis.</title>
        <authorList>
            <person name="Wang Y."/>
            <person name="Stata M."/>
            <person name="Wang W."/>
            <person name="Stajich J.E."/>
            <person name="White M.M."/>
            <person name="Moncalvo J.M."/>
        </authorList>
    </citation>
    <scope>NUCLEOTIDE SEQUENCE [LARGE SCALE GENOMIC DNA]</scope>
    <source>
        <strain evidence="12 13">AUS-77-4</strain>
    </source>
</reference>
<feature type="compositionally biased region" description="Basic and acidic residues" evidence="8">
    <location>
        <begin position="455"/>
        <end position="466"/>
    </location>
</feature>
<feature type="domain" description="Nmd3 N-terminal" evidence="9">
    <location>
        <begin position="14"/>
        <end position="242"/>
    </location>
</feature>
<sequence length="499" mass="57417">MEYIPKPREQLILCCECGIPIAPNPANMCVNCIQLQVDVTEGIPKHLTINYCKNCMRYLQPPASWLYCELESRELLALCLKKLRGLQKVRLIDAGFVWTEPHSRRIKVSLTIQKEVFAGTILQQKFEVEYTIGYQQCPECTKLAAKNLWKATVQVRQKVDHQKTFFYLEQLIIKHNMHQETTNIKVVKGGLDFQYANRSQAIKMVDFLQSVVPVRSKSSEQLISHDIHTSISNYKFTYSVEIVPVCKDDLVCISKKLSGSLGQISPLVLCTRVGGQVKVIDYRSLQTADISADVYWRGDEISPILSANTLKEFYVMDVEFLGKQAGKYALADVTVQRMSDVGKNSNEIIVRTHLGNYLSYGDTVLGYDLALSNINNKFFDRLDQDIVPEVVLVKKSFKERRKKRKQRNWKLKQITKDEGELLAKKQAQKKFDDEYEQFMNELEEDPELRQNINLYKDESAVKRDNGSDMDEEDDDLPEVPLEELLDSLDINDEMDQDLD</sequence>
<dbReference type="Proteomes" id="UP000245699">
    <property type="component" value="Unassembled WGS sequence"/>
</dbReference>
<dbReference type="PANTHER" id="PTHR12746">
    <property type="entry name" value="NONSENSE-MEDIATED MRNA DECAY PROTEIN 3"/>
    <property type="match status" value="1"/>
</dbReference>
<accession>A0A2T9Z153</accession>
<dbReference type="EMBL" id="MBFT01000083">
    <property type="protein sequence ID" value="PVU98321.1"/>
    <property type="molecule type" value="Genomic_DNA"/>
</dbReference>
<protein>
    <recommendedName>
        <fullName evidence="2 7">60S ribosomal export protein NMD3</fullName>
    </recommendedName>
</protein>
<comment type="function">
    <text evidence="7">Acts as an adapter for the XPO1/CRM1-mediated export of the 60S ribosomal subunit.</text>
</comment>
<evidence type="ECO:0000259" key="11">
    <source>
        <dbReference type="Pfam" id="PF21193"/>
    </source>
</evidence>
<proteinExistence type="inferred from homology"/>
<dbReference type="InterPro" id="IPR048898">
    <property type="entry name" value="OB_NMD3"/>
</dbReference>
<dbReference type="STRING" id="61424.A0A2T9Z153"/>
<dbReference type="Pfam" id="PF21193">
    <property type="entry name" value="NMD_SH3"/>
    <property type="match status" value="1"/>
</dbReference>
<dbReference type="GO" id="GO:0043023">
    <property type="term" value="F:ribosomal large subunit binding"/>
    <property type="evidence" value="ECO:0007669"/>
    <property type="project" value="InterPro"/>
</dbReference>
<dbReference type="GO" id="GO:0005634">
    <property type="term" value="C:nucleus"/>
    <property type="evidence" value="ECO:0007669"/>
    <property type="project" value="UniProtKB-SubCell"/>
</dbReference>
<dbReference type="InterPro" id="IPR007064">
    <property type="entry name" value="Nmd3_N"/>
</dbReference>
<keyword evidence="5 7" id="KW-0653">Protein transport</keyword>
<keyword evidence="4 7" id="KW-0963">Cytoplasm</keyword>
<feature type="region of interest" description="Disordered" evidence="8">
    <location>
        <begin position="449"/>
        <end position="499"/>
    </location>
</feature>
<dbReference type="AlphaFoldDB" id="A0A2T9Z153"/>
<organism evidence="12 13">
    <name type="scientific">Furculomyces boomerangus</name>
    <dbReference type="NCBI Taxonomy" id="61424"/>
    <lineage>
        <taxon>Eukaryota</taxon>
        <taxon>Fungi</taxon>
        <taxon>Fungi incertae sedis</taxon>
        <taxon>Zoopagomycota</taxon>
        <taxon>Kickxellomycotina</taxon>
        <taxon>Harpellomycetes</taxon>
        <taxon>Harpellales</taxon>
        <taxon>Harpellaceae</taxon>
        <taxon>Furculomyces</taxon>
    </lineage>
</organism>
<evidence type="ECO:0000259" key="10">
    <source>
        <dbReference type="Pfam" id="PF21192"/>
    </source>
</evidence>
<dbReference type="Pfam" id="PF21192">
    <property type="entry name" value="OB_NMD3"/>
    <property type="match status" value="1"/>
</dbReference>
<evidence type="ECO:0000256" key="1">
    <source>
        <dbReference type="ARBA" id="ARBA00009794"/>
    </source>
</evidence>
<dbReference type="GO" id="GO:0015031">
    <property type="term" value="P:protein transport"/>
    <property type="evidence" value="ECO:0007669"/>
    <property type="project" value="UniProtKB-KW"/>
</dbReference>
<evidence type="ECO:0000256" key="7">
    <source>
        <dbReference type="RuleBase" id="RU364108"/>
    </source>
</evidence>
<dbReference type="GO" id="GO:0005737">
    <property type="term" value="C:cytoplasm"/>
    <property type="evidence" value="ECO:0007669"/>
    <property type="project" value="UniProtKB-SubCell"/>
</dbReference>
<dbReference type="OrthoDB" id="203821at2759"/>
<dbReference type="PANTHER" id="PTHR12746:SF2">
    <property type="entry name" value="60S RIBOSOMAL EXPORT PROTEIN NMD3"/>
    <property type="match status" value="1"/>
</dbReference>
<feature type="domain" description="60S ribosomal export protein NMD3 SH3" evidence="11">
    <location>
        <begin position="245"/>
        <end position="292"/>
    </location>
</feature>
<evidence type="ECO:0000256" key="3">
    <source>
        <dbReference type="ARBA" id="ARBA00022448"/>
    </source>
</evidence>
<comment type="caution">
    <text evidence="12">The sequence shown here is derived from an EMBL/GenBank/DDBJ whole genome shotgun (WGS) entry which is preliminary data.</text>
</comment>
<name>A0A2T9Z153_9FUNG</name>
<feature type="compositionally biased region" description="Acidic residues" evidence="8">
    <location>
        <begin position="467"/>
        <end position="499"/>
    </location>
</feature>
<evidence type="ECO:0000313" key="13">
    <source>
        <dbReference type="Proteomes" id="UP000245699"/>
    </source>
</evidence>
<comment type="similarity">
    <text evidence="1 7">Belongs to the NMD3 family.</text>
</comment>
<evidence type="ECO:0000259" key="9">
    <source>
        <dbReference type="Pfam" id="PF04981"/>
    </source>
</evidence>
<evidence type="ECO:0000256" key="8">
    <source>
        <dbReference type="SAM" id="MobiDB-lite"/>
    </source>
</evidence>